<dbReference type="PROSITE" id="PS51257">
    <property type="entry name" value="PROKAR_LIPOPROTEIN"/>
    <property type="match status" value="1"/>
</dbReference>
<evidence type="ECO:0000256" key="1">
    <source>
        <dbReference type="SAM" id="SignalP"/>
    </source>
</evidence>
<dbReference type="InterPro" id="IPR001119">
    <property type="entry name" value="SLH_dom"/>
</dbReference>
<proteinExistence type="predicted"/>
<feature type="domain" description="SLH" evidence="2">
    <location>
        <begin position="35"/>
        <end position="98"/>
    </location>
</feature>
<keyword evidence="4" id="KW-1185">Reference proteome</keyword>
<organism evidence="3 4">
    <name type="scientific">Paenibacillus psychroresistens</name>
    <dbReference type="NCBI Taxonomy" id="1778678"/>
    <lineage>
        <taxon>Bacteria</taxon>
        <taxon>Bacillati</taxon>
        <taxon>Bacillota</taxon>
        <taxon>Bacilli</taxon>
        <taxon>Bacillales</taxon>
        <taxon>Paenibacillaceae</taxon>
        <taxon>Paenibacillus</taxon>
    </lineage>
</organism>
<dbReference type="KEGG" id="ppsc:EHS13_04715"/>
<evidence type="ECO:0000313" key="3">
    <source>
        <dbReference type="EMBL" id="QGQ94259.1"/>
    </source>
</evidence>
<reference evidence="4" key="1">
    <citation type="submission" date="2018-11" db="EMBL/GenBank/DDBJ databases">
        <title>Complete genome sequence of Paenibacillus sp. ML311-T8.</title>
        <authorList>
            <person name="Nam Y.-D."/>
            <person name="Kang J."/>
            <person name="Chung W.-H."/>
            <person name="Park Y.S."/>
        </authorList>
    </citation>
    <scope>NUCLEOTIDE SEQUENCE [LARGE SCALE GENOMIC DNA]</scope>
    <source>
        <strain evidence="4">ML311-T8</strain>
    </source>
</reference>
<evidence type="ECO:0000313" key="4">
    <source>
        <dbReference type="Proteomes" id="UP000426246"/>
    </source>
</evidence>
<dbReference type="EMBL" id="CP034235">
    <property type="protein sequence ID" value="QGQ94259.1"/>
    <property type="molecule type" value="Genomic_DNA"/>
</dbReference>
<dbReference type="Pfam" id="PF00395">
    <property type="entry name" value="SLH"/>
    <property type="match status" value="1"/>
</dbReference>
<evidence type="ECO:0000259" key="2">
    <source>
        <dbReference type="PROSITE" id="PS51272"/>
    </source>
</evidence>
<dbReference type="Proteomes" id="UP000426246">
    <property type="component" value="Chromosome"/>
</dbReference>
<dbReference type="InterPro" id="IPR005490">
    <property type="entry name" value="LD_TPept_cat_dom"/>
</dbReference>
<feature type="chain" id="PRO_5025459318" description="SLH domain-containing protein" evidence="1">
    <location>
        <begin position="31"/>
        <end position="413"/>
    </location>
</feature>
<protein>
    <recommendedName>
        <fullName evidence="2">SLH domain-containing protein</fullName>
    </recommendedName>
</protein>
<dbReference type="GO" id="GO:0016740">
    <property type="term" value="F:transferase activity"/>
    <property type="evidence" value="ECO:0007669"/>
    <property type="project" value="InterPro"/>
</dbReference>
<dbReference type="AlphaFoldDB" id="A0A6B8RDI0"/>
<dbReference type="PANTHER" id="PTHR38589">
    <property type="entry name" value="BLR0621 PROTEIN"/>
    <property type="match status" value="1"/>
</dbReference>
<keyword evidence="1" id="KW-0732">Signal</keyword>
<name>A0A6B8RDI0_9BACL</name>
<dbReference type="OrthoDB" id="186490at2"/>
<dbReference type="RefSeq" id="WP_155699259.1">
    <property type="nucleotide sequence ID" value="NZ_CP034235.1"/>
</dbReference>
<dbReference type="Pfam" id="PF03734">
    <property type="entry name" value="YkuD"/>
    <property type="match status" value="1"/>
</dbReference>
<gene>
    <name evidence="3" type="ORF">EHS13_04715</name>
</gene>
<sequence>MKIYYIKLSLSCFCLALFACCFLSQTTTSAAVQPVPLAFKDVTPAQWAYETVNWSIAHEITFGFEDQTFRPNEPITEEQFIALLLRSFGVLPTSNTGDTAWSDPFYLVAATHNYPISQRRNTSITRKYTAELISATQGVHYEDKFAIQYLLDNGLAKGETSATIPGFNGNKLLTRAEALQLIKNLQEKLEIKALKNRPKQLSNRTSLQMPALAVEKLHGLGNAEQAIIVTAPSYGETSVKITAYEKTNGIWSEKFAAKQGVIGIRGFSANFHEGDKTTPEGIYTLESAFGKFKNPGTKLPYTKTSPNDYWVDDSQSTYYNTWQNGPVNGRWSSAEKLLRKDDLYDYAVVINYNPMQISGKGSAIFLHIWSSEASGTLGCTAMSKSELLMLMRWLDPSKHPIIVEGTEATISQL</sequence>
<dbReference type="PROSITE" id="PS51272">
    <property type="entry name" value="SLH"/>
    <property type="match status" value="1"/>
</dbReference>
<feature type="signal peptide" evidence="1">
    <location>
        <begin position="1"/>
        <end position="30"/>
    </location>
</feature>
<accession>A0A6B8RDI0</accession>
<dbReference type="PANTHER" id="PTHR38589:SF1">
    <property type="entry name" value="BLR0621 PROTEIN"/>
    <property type="match status" value="1"/>
</dbReference>